<name>M7TIJ4_EUTLA</name>
<dbReference type="eggNOG" id="ENOG502SEIX">
    <property type="taxonomic scope" value="Eukaryota"/>
</dbReference>
<evidence type="ECO:0000256" key="1">
    <source>
        <dbReference type="SAM" id="MobiDB-lite"/>
    </source>
</evidence>
<evidence type="ECO:0000313" key="2">
    <source>
        <dbReference type="EMBL" id="EMR69776.1"/>
    </source>
</evidence>
<dbReference type="OrthoDB" id="5391950at2759"/>
<dbReference type="Proteomes" id="UP000012174">
    <property type="component" value="Unassembled WGS sequence"/>
</dbReference>
<feature type="region of interest" description="Disordered" evidence="1">
    <location>
        <begin position="325"/>
        <end position="346"/>
    </location>
</feature>
<gene>
    <name evidence="2" type="ORF">UCREL1_3209</name>
</gene>
<reference evidence="3" key="1">
    <citation type="journal article" date="2013" name="Genome Announc.">
        <title>Draft genome sequence of the grapevine dieback fungus Eutypa lata UCR-EL1.</title>
        <authorList>
            <person name="Blanco-Ulate B."/>
            <person name="Rolshausen P.E."/>
            <person name="Cantu D."/>
        </authorList>
    </citation>
    <scope>NUCLEOTIDE SEQUENCE [LARGE SCALE GENOMIC DNA]</scope>
    <source>
        <strain evidence="3">UCR-EL1</strain>
    </source>
</reference>
<accession>M7TIJ4</accession>
<evidence type="ECO:0000313" key="3">
    <source>
        <dbReference type="Proteomes" id="UP000012174"/>
    </source>
</evidence>
<feature type="region of interest" description="Disordered" evidence="1">
    <location>
        <begin position="1"/>
        <end position="23"/>
    </location>
</feature>
<feature type="compositionally biased region" description="Polar residues" evidence="1">
    <location>
        <begin position="93"/>
        <end position="103"/>
    </location>
</feature>
<feature type="compositionally biased region" description="Acidic residues" evidence="1">
    <location>
        <begin position="274"/>
        <end position="287"/>
    </location>
</feature>
<dbReference type="HOGENOM" id="CLU_042177_0_0_1"/>
<sequence>MDEASYPPSSPRLTPKRKRDDLITEQSISASPLRNFTHLTKPIFSFQPSDLHDQNYGVPDDGSSSPRSKVAQRFQDLAIVEEDDERESGGGVTTSATNVNKNNYELHGLNPTKFSPEPAVFNFDGVNQTGENSRNNPMDFLSEGEMQIDDEDNGTTRKRIKPCEESQYLVIKSDLSSGPNGEDSANAADLIQVPNSGHVTLQTAVEPTLVKISKSGGNGRLQKSYPSINRLQDSKSRSRKRAGTPPVSKKKAPDPKLEDEPEIIDPIRAALTWQDDEITVYDPEDKDDDRRGMDGIGFRPSPAIAYQRDQMRRKQLAEYKRREEIDARAKRNQRRREQLGAGAEMERNHSVVRVRFSDAEPATVVTT</sequence>
<dbReference type="EMBL" id="KB706016">
    <property type="protein sequence ID" value="EMR69776.1"/>
    <property type="molecule type" value="Genomic_DNA"/>
</dbReference>
<dbReference type="AlphaFoldDB" id="M7TIJ4"/>
<feature type="region of interest" description="Disordered" evidence="1">
    <location>
        <begin position="174"/>
        <end position="194"/>
    </location>
</feature>
<keyword evidence="3" id="KW-1185">Reference proteome</keyword>
<organism evidence="2 3">
    <name type="scientific">Eutypa lata (strain UCR-EL1)</name>
    <name type="common">Grapevine dieback disease fungus</name>
    <name type="synonym">Eutypa armeniacae</name>
    <dbReference type="NCBI Taxonomy" id="1287681"/>
    <lineage>
        <taxon>Eukaryota</taxon>
        <taxon>Fungi</taxon>
        <taxon>Dikarya</taxon>
        <taxon>Ascomycota</taxon>
        <taxon>Pezizomycotina</taxon>
        <taxon>Sordariomycetes</taxon>
        <taxon>Xylariomycetidae</taxon>
        <taxon>Xylariales</taxon>
        <taxon>Diatrypaceae</taxon>
        <taxon>Eutypa</taxon>
    </lineage>
</organism>
<dbReference type="KEGG" id="ela:UCREL1_3209"/>
<feature type="region of interest" description="Disordered" evidence="1">
    <location>
        <begin position="210"/>
        <end position="302"/>
    </location>
</feature>
<protein>
    <submittedName>
        <fullName evidence="2">Uncharacterized protein</fullName>
    </submittedName>
</protein>
<dbReference type="OMA" id="DIQINSH"/>
<proteinExistence type="predicted"/>
<feature type="region of interest" description="Disordered" evidence="1">
    <location>
        <begin position="46"/>
        <end position="115"/>
    </location>
</feature>